<name>L2GP32_VITCO</name>
<comment type="subcellular location">
    <subcellularLocation>
        <location evidence="1 13">Nucleus</location>
    </subcellularLocation>
</comment>
<keyword evidence="8 13" id="KW-0805">Transcription regulation</keyword>
<dbReference type="EMBL" id="JH370131">
    <property type="protein sequence ID" value="ELA42581.1"/>
    <property type="molecule type" value="Genomic_DNA"/>
</dbReference>
<dbReference type="PANTHER" id="PTHR12831">
    <property type="entry name" value="TRANSCRIPTION INITIATION FACTOR IIH TFIIH , POLYPEPTIDE 3-RELATED"/>
    <property type="match status" value="1"/>
</dbReference>
<evidence type="ECO:0000256" key="5">
    <source>
        <dbReference type="ARBA" id="ARBA00022763"/>
    </source>
</evidence>
<keyword evidence="11 13" id="KW-0539">Nucleus</keyword>
<keyword evidence="4 13" id="KW-0479">Metal-binding</keyword>
<evidence type="ECO:0000256" key="13">
    <source>
        <dbReference type="RuleBase" id="RU368090"/>
    </source>
</evidence>
<dbReference type="InterPro" id="IPR036465">
    <property type="entry name" value="vWFA_dom_sf"/>
</dbReference>
<dbReference type="GO" id="GO:0006289">
    <property type="term" value="P:nucleotide-excision repair"/>
    <property type="evidence" value="ECO:0007669"/>
    <property type="project" value="UniProtKB-UniRule"/>
</dbReference>
<evidence type="ECO:0000256" key="10">
    <source>
        <dbReference type="ARBA" id="ARBA00023204"/>
    </source>
</evidence>
<evidence type="ECO:0000256" key="11">
    <source>
        <dbReference type="ARBA" id="ARBA00023242"/>
    </source>
</evidence>
<dbReference type="OrthoDB" id="17307at2759"/>
<dbReference type="GO" id="GO:0005675">
    <property type="term" value="C:transcription factor TFIIH holo complex"/>
    <property type="evidence" value="ECO:0007669"/>
    <property type="project" value="UniProtKB-UniRule"/>
</dbReference>
<comment type="similarity">
    <text evidence="2 13">Belongs to the TFB4 family.</text>
</comment>
<dbReference type="InterPro" id="IPR004600">
    <property type="entry name" value="TFIIH_Tfb4/GTF2H3"/>
</dbReference>
<dbReference type="FunCoup" id="L2GP32">
    <property type="interactions" value="264"/>
</dbReference>
<dbReference type="Proteomes" id="UP000011082">
    <property type="component" value="Unassembled WGS sequence"/>
</dbReference>
<dbReference type="GeneID" id="19881051"/>
<keyword evidence="7 13" id="KW-0862">Zinc</keyword>
<evidence type="ECO:0000256" key="1">
    <source>
        <dbReference type="ARBA" id="ARBA00004123"/>
    </source>
</evidence>
<dbReference type="AlphaFoldDB" id="L2GP32"/>
<keyword evidence="9 13" id="KW-0804">Transcription</keyword>
<reference evidence="15" key="1">
    <citation type="submission" date="2011-05" db="EMBL/GenBank/DDBJ databases">
        <title>The genome sequence of Vittaforma corneae strain ATCC 50505.</title>
        <authorList>
            <consortium name="The Broad Institute Genome Sequencing Platform"/>
            <person name="Cuomo C."/>
            <person name="Didier E."/>
            <person name="Bowers L."/>
            <person name="Young S.K."/>
            <person name="Zeng Q."/>
            <person name="Gargeya S."/>
            <person name="Fitzgerald M."/>
            <person name="Haas B."/>
            <person name="Abouelleil A."/>
            <person name="Alvarado L."/>
            <person name="Arachchi H.M."/>
            <person name="Berlin A."/>
            <person name="Chapman S.B."/>
            <person name="Gearin G."/>
            <person name="Goldberg J."/>
            <person name="Griggs A."/>
            <person name="Gujja S."/>
            <person name="Hansen M."/>
            <person name="Heiman D."/>
            <person name="Howarth C."/>
            <person name="Larimer J."/>
            <person name="Lui A."/>
            <person name="MacDonald P.J.P."/>
            <person name="McCowen C."/>
            <person name="Montmayeur A."/>
            <person name="Murphy C."/>
            <person name="Neiman D."/>
            <person name="Pearson M."/>
            <person name="Priest M."/>
            <person name="Roberts A."/>
            <person name="Saif S."/>
            <person name="Shea T."/>
            <person name="Sisk P."/>
            <person name="Stolte C."/>
            <person name="Sykes S."/>
            <person name="Wortman J."/>
            <person name="Nusbaum C."/>
            <person name="Birren B."/>
        </authorList>
    </citation>
    <scope>NUCLEOTIDE SEQUENCE [LARGE SCALE GENOMIC DNA]</scope>
    <source>
        <strain evidence="15">ATCC 50505</strain>
    </source>
</reference>
<comment type="subunit">
    <text evidence="13">Component of the 7-subunit TFIIH core complex composed of XPB/SSL2, XPD/RAD3, SSL1, TFB1, TFB2, TFB4 and TFB5, which is active in NER. The core complex associates with the 3-subunit CTD-kinase module TFIIK composed of CCL1, KIN28 and TFB3 to form the 10-subunit holoenzyme (holo-TFIIH) active in transcription.</text>
</comment>
<keyword evidence="5 13" id="KW-0227">DNA damage</keyword>
<evidence type="ECO:0000256" key="9">
    <source>
        <dbReference type="ARBA" id="ARBA00023163"/>
    </source>
</evidence>
<dbReference type="STRING" id="993615.L2GP32"/>
<evidence type="ECO:0000256" key="3">
    <source>
        <dbReference type="ARBA" id="ARBA00021280"/>
    </source>
</evidence>
<proteinExistence type="inferred from homology"/>
<gene>
    <name evidence="14" type="ORF">VICG_00333</name>
</gene>
<keyword evidence="6 13" id="KW-0863">Zinc-finger</keyword>
<evidence type="ECO:0000256" key="4">
    <source>
        <dbReference type="ARBA" id="ARBA00022723"/>
    </source>
</evidence>
<dbReference type="RefSeq" id="XP_007603786.1">
    <property type="nucleotide sequence ID" value="XM_007603724.1"/>
</dbReference>
<dbReference type="OMA" id="IPICKRC"/>
<dbReference type="InParanoid" id="L2GP32"/>
<sequence length="215" mass="24749">MLLYILLDLNKPAWKAHQEDPLNNLQVFVNACILSDQSNTVKIINSKTVIFNSEVHKDFSSVFEYLNSKDDFERLKVTPKDLGFALMDFPTTVLIFEMTDESNEKIKNSQYLEYLKCMFVAQHRKIPIHGFSLHRNILVRMCCEGSGGIFLESCSFSDMFQLLGNRTKKKDAYQIKCACCNNFVTLGLVCPVCLLVYCKFMPVCKKCKTKFTFIN</sequence>
<evidence type="ECO:0000256" key="2">
    <source>
        <dbReference type="ARBA" id="ARBA00005273"/>
    </source>
</evidence>
<evidence type="ECO:0000256" key="6">
    <source>
        <dbReference type="ARBA" id="ARBA00022771"/>
    </source>
</evidence>
<dbReference type="Pfam" id="PF03850">
    <property type="entry name" value="Tfb4"/>
    <property type="match status" value="1"/>
</dbReference>
<dbReference type="GO" id="GO:0000439">
    <property type="term" value="C:transcription factor TFIIH core complex"/>
    <property type="evidence" value="ECO:0007669"/>
    <property type="project" value="UniProtKB-UniRule"/>
</dbReference>
<evidence type="ECO:0000256" key="12">
    <source>
        <dbReference type="ARBA" id="ARBA00033341"/>
    </source>
</evidence>
<dbReference type="Gene3D" id="3.40.50.410">
    <property type="entry name" value="von Willebrand factor, type A domain"/>
    <property type="match status" value="1"/>
</dbReference>
<organism evidence="14 15">
    <name type="scientific">Vittaforma corneae (strain ATCC 50505)</name>
    <name type="common">Microsporidian parasite</name>
    <name type="synonym">Nosema corneum</name>
    <dbReference type="NCBI Taxonomy" id="993615"/>
    <lineage>
        <taxon>Eukaryota</taxon>
        <taxon>Fungi</taxon>
        <taxon>Fungi incertae sedis</taxon>
        <taxon>Microsporidia</taxon>
        <taxon>Nosematidae</taxon>
        <taxon>Vittaforma</taxon>
    </lineage>
</organism>
<keyword evidence="10 13" id="KW-0234">DNA repair</keyword>
<evidence type="ECO:0000256" key="8">
    <source>
        <dbReference type="ARBA" id="ARBA00023015"/>
    </source>
</evidence>
<dbReference type="GO" id="GO:0008270">
    <property type="term" value="F:zinc ion binding"/>
    <property type="evidence" value="ECO:0007669"/>
    <property type="project" value="UniProtKB-KW"/>
</dbReference>
<evidence type="ECO:0000256" key="7">
    <source>
        <dbReference type="ARBA" id="ARBA00022833"/>
    </source>
</evidence>
<protein>
    <recommendedName>
        <fullName evidence="3 13">General transcription and DNA repair factor IIH subunit TFB4</fullName>
        <shortName evidence="13">TFIIH subunit TFB4</shortName>
    </recommendedName>
    <alternativeName>
        <fullName evidence="12 13">RNA polymerase II transcription factor B subunit 4</fullName>
    </alternativeName>
</protein>
<evidence type="ECO:0000313" key="14">
    <source>
        <dbReference type="EMBL" id="ELA42581.1"/>
    </source>
</evidence>
<dbReference type="PANTHER" id="PTHR12831:SF0">
    <property type="entry name" value="GENERAL TRANSCRIPTION FACTOR IIH SUBUNIT 3"/>
    <property type="match status" value="1"/>
</dbReference>
<comment type="function">
    <text evidence="13">Component of the general transcription and DNA repair factor IIH (TFIIH) core complex, which is involved in general and transcription-coupled nucleotide excision repair (NER) of damaged DNA and, when complexed to TFIIK, in RNA transcription by RNA polymerase II. In NER, TFIIH acts by opening DNA around the lesion to allow the excision of the damaged oligonucleotide and its replacement by a new DNA fragment. In transcription, TFIIH has an essential role in transcription initiation. When the pre-initiation complex (PIC) has been established, TFIIH is required for promoter opening and promoter escape. Phosphorylation of the C-terminal tail (CTD) of the largest subunit of RNA polymerase II by the kinase module TFIIK controls the initiation of transcription.</text>
</comment>
<dbReference type="VEuPathDB" id="MicrosporidiaDB:VICG_00333"/>
<dbReference type="HOGENOM" id="CLU_1294389_0_0_1"/>
<accession>L2GP32</accession>
<keyword evidence="15" id="KW-1185">Reference proteome</keyword>
<dbReference type="GO" id="GO:0006355">
    <property type="term" value="P:regulation of DNA-templated transcription"/>
    <property type="evidence" value="ECO:0007669"/>
    <property type="project" value="InterPro"/>
</dbReference>
<evidence type="ECO:0000313" key="15">
    <source>
        <dbReference type="Proteomes" id="UP000011082"/>
    </source>
</evidence>